<feature type="compositionally biased region" description="Basic and acidic residues" evidence="1">
    <location>
        <begin position="199"/>
        <end position="208"/>
    </location>
</feature>
<name>A0A4Y9ZM34_9AGAM</name>
<organism evidence="2 3">
    <name type="scientific">Hericium alpestre</name>
    <dbReference type="NCBI Taxonomy" id="135208"/>
    <lineage>
        <taxon>Eukaryota</taxon>
        <taxon>Fungi</taxon>
        <taxon>Dikarya</taxon>
        <taxon>Basidiomycota</taxon>
        <taxon>Agaricomycotina</taxon>
        <taxon>Agaricomycetes</taxon>
        <taxon>Russulales</taxon>
        <taxon>Hericiaceae</taxon>
        <taxon>Hericium</taxon>
    </lineage>
</organism>
<comment type="caution">
    <text evidence="2">The sequence shown here is derived from an EMBL/GenBank/DDBJ whole genome shotgun (WGS) entry which is preliminary data.</text>
</comment>
<evidence type="ECO:0000313" key="3">
    <source>
        <dbReference type="Proteomes" id="UP000298061"/>
    </source>
</evidence>
<feature type="compositionally biased region" description="Polar residues" evidence="1">
    <location>
        <begin position="7"/>
        <end position="19"/>
    </location>
</feature>
<evidence type="ECO:0000313" key="2">
    <source>
        <dbReference type="EMBL" id="TFY74891.1"/>
    </source>
</evidence>
<dbReference type="AlphaFoldDB" id="A0A4Y9ZM34"/>
<reference evidence="2 3" key="1">
    <citation type="submission" date="2019-02" db="EMBL/GenBank/DDBJ databases">
        <title>Genome sequencing of the rare red list fungi Hericium alpestre (H. flagellum).</title>
        <authorList>
            <person name="Buettner E."/>
            <person name="Kellner H."/>
        </authorList>
    </citation>
    <scope>NUCLEOTIDE SEQUENCE [LARGE SCALE GENOMIC DNA]</scope>
    <source>
        <strain evidence="2 3">DSM 108284</strain>
    </source>
</reference>
<feature type="compositionally biased region" description="Acidic residues" evidence="1">
    <location>
        <begin position="188"/>
        <end position="198"/>
    </location>
</feature>
<evidence type="ECO:0000256" key="1">
    <source>
        <dbReference type="SAM" id="MobiDB-lite"/>
    </source>
</evidence>
<accession>A0A4Y9ZM34</accession>
<protein>
    <submittedName>
        <fullName evidence="2">Uncharacterized protein</fullName>
    </submittedName>
</protein>
<feature type="region of interest" description="Disordered" evidence="1">
    <location>
        <begin position="1"/>
        <end position="208"/>
    </location>
</feature>
<gene>
    <name evidence="2" type="ORF">EWM64_g9121</name>
</gene>
<keyword evidence="3" id="KW-1185">Reference proteome</keyword>
<sequence length="208" mass="23042">MAHTRSGKNSDVTTKNKQAASKPAKKMTAKTLTAKEKKNPITPKTPVTAPRLKPRSVSQSAPPKRDKHKDPTSDIDDDSVLSPSPRKKMKTQSSSKNPKSEKARLKKLQKESSRHTLTMLTTEEHEETPEDENEGSEQHASEDEGEEEEGIISDSHPDKPMEIEDDNEEMVMTSSFAVQGKGQPTSDSSDDDEEEENSDKDKGVKTRS</sequence>
<proteinExistence type="predicted"/>
<feature type="compositionally biased region" description="Polar residues" evidence="1">
    <location>
        <begin position="172"/>
        <end position="185"/>
    </location>
</feature>
<feature type="compositionally biased region" description="Basic and acidic residues" evidence="1">
    <location>
        <begin position="98"/>
        <end position="114"/>
    </location>
</feature>
<feature type="compositionally biased region" description="Acidic residues" evidence="1">
    <location>
        <begin position="124"/>
        <end position="135"/>
    </location>
</feature>
<dbReference type="EMBL" id="SFCI01001822">
    <property type="protein sequence ID" value="TFY74891.1"/>
    <property type="molecule type" value="Genomic_DNA"/>
</dbReference>
<dbReference type="Proteomes" id="UP000298061">
    <property type="component" value="Unassembled WGS sequence"/>
</dbReference>